<protein>
    <recommendedName>
        <fullName evidence="1">Protein kinase domain-containing protein</fullName>
    </recommendedName>
</protein>
<evidence type="ECO:0000313" key="2">
    <source>
        <dbReference type="EMBL" id="JAS11562.1"/>
    </source>
</evidence>
<evidence type="ECO:0000259" key="1">
    <source>
        <dbReference type="PROSITE" id="PS50011"/>
    </source>
</evidence>
<feature type="domain" description="Protein kinase" evidence="1">
    <location>
        <begin position="20"/>
        <end position="305"/>
    </location>
</feature>
<dbReference type="GO" id="GO:0004674">
    <property type="term" value="F:protein serine/threonine kinase activity"/>
    <property type="evidence" value="ECO:0007669"/>
    <property type="project" value="TreeGrafter"/>
</dbReference>
<dbReference type="PROSITE" id="PS50011">
    <property type="entry name" value="PROTEIN_KINASE_DOM"/>
    <property type="match status" value="1"/>
</dbReference>
<dbReference type="GO" id="GO:0005737">
    <property type="term" value="C:cytoplasm"/>
    <property type="evidence" value="ECO:0007669"/>
    <property type="project" value="TreeGrafter"/>
</dbReference>
<organism evidence="2">
    <name type="scientific">Clastoptera arizonana</name>
    <name type="common">Arizona spittle bug</name>
    <dbReference type="NCBI Taxonomy" id="38151"/>
    <lineage>
        <taxon>Eukaryota</taxon>
        <taxon>Metazoa</taxon>
        <taxon>Ecdysozoa</taxon>
        <taxon>Arthropoda</taxon>
        <taxon>Hexapoda</taxon>
        <taxon>Insecta</taxon>
        <taxon>Pterygota</taxon>
        <taxon>Neoptera</taxon>
        <taxon>Paraneoptera</taxon>
        <taxon>Hemiptera</taxon>
        <taxon>Auchenorrhyncha</taxon>
        <taxon>Cercopoidea</taxon>
        <taxon>Clastopteridae</taxon>
        <taxon>Clastoptera</taxon>
    </lineage>
</organism>
<dbReference type="SUPFAM" id="SSF56112">
    <property type="entry name" value="Protein kinase-like (PK-like)"/>
    <property type="match status" value="1"/>
</dbReference>
<proteinExistence type="predicted"/>
<gene>
    <name evidence="2" type="ORF">g.8037</name>
</gene>
<dbReference type="EMBL" id="GEDC01025736">
    <property type="protein sequence ID" value="JAS11562.1"/>
    <property type="molecule type" value="Transcribed_RNA"/>
</dbReference>
<sequence length="305" mass="34400">MMANKENDHPVESSFFVPPTPILKKIGYGTGVSVYHMDRSPADHKIRSPWALKKVSKMNKGGEISRRVCDESRILKSLNHPNIVGYRGYTKTEDGREVLALENCGKSLGDLIEERLEYSMQRFSPAEILTVAKGMAQALDYLHTEAHYMHGDIKSFNVLIKDNHLQNLKLCDFGVSMQVNDEGLVCDKEKEAGYCGTAAWSAPEVLIGESISTKSDIFALGLTLWEMMTLKPPHCNMNSCSENEELSFEEAMAIDEESYGKRPPLPDDLGSKYDEVVKIFNWCTEQDQKKRPTAKEILNFIDRIV</sequence>
<dbReference type="PROSITE" id="PS00108">
    <property type="entry name" value="PROTEIN_KINASE_ST"/>
    <property type="match status" value="1"/>
</dbReference>
<dbReference type="GO" id="GO:0005524">
    <property type="term" value="F:ATP binding"/>
    <property type="evidence" value="ECO:0007669"/>
    <property type="project" value="InterPro"/>
</dbReference>
<dbReference type="InterPro" id="IPR000719">
    <property type="entry name" value="Prot_kinase_dom"/>
</dbReference>
<dbReference type="AlphaFoldDB" id="A0A1B6CDM0"/>
<dbReference type="Pfam" id="PF00069">
    <property type="entry name" value="Pkinase"/>
    <property type="match status" value="1"/>
</dbReference>
<accession>A0A1B6CDM0</accession>
<dbReference type="SMART" id="SM00220">
    <property type="entry name" value="S_TKc"/>
    <property type="match status" value="1"/>
</dbReference>
<dbReference type="Gene3D" id="1.10.510.10">
    <property type="entry name" value="Transferase(Phosphotransferase) domain 1"/>
    <property type="match status" value="1"/>
</dbReference>
<dbReference type="InterPro" id="IPR053235">
    <property type="entry name" value="Ser_Thr_kinase"/>
</dbReference>
<name>A0A1B6CDM0_9HEMI</name>
<dbReference type="PANTHER" id="PTHR24361">
    <property type="entry name" value="MITOGEN-ACTIVATED KINASE KINASE KINASE"/>
    <property type="match status" value="1"/>
</dbReference>
<dbReference type="Gene3D" id="3.30.200.20">
    <property type="entry name" value="Phosphorylase Kinase, domain 1"/>
    <property type="match status" value="1"/>
</dbReference>
<dbReference type="InterPro" id="IPR008271">
    <property type="entry name" value="Ser/Thr_kinase_AS"/>
</dbReference>
<reference evidence="2" key="1">
    <citation type="submission" date="2015-12" db="EMBL/GenBank/DDBJ databases">
        <title>De novo transcriptome assembly of four potential Pierce s Disease insect vectors from Arizona vineyards.</title>
        <authorList>
            <person name="Tassone E.E."/>
        </authorList>
    </citation>
    <scope>NUCLEOTIDE SEQUENCE</scope>
</reference>
<dbReference type="InterPro" id="IPR011009">
    <property type="entry name" value="Kinase-like_dom_sf"/>
</dbReference>